<organism evidence="6 8">
    <name type="scientific">Oleiagrimonas soli</name>
    <dbReference type="NCBI Taxonomy" id="1543381"/>
    <lineage>
        <taxon>Bacteria</taxon>
        <taxon>Pseudomonadati</taxon>
        <taxon>Pseudomonadota</taxon>
        <taxon>Gammaproteobacteria</taxon>
        <taxon>Lysobacterales</taxon>
        <taxon>Rhodanobacteraceae</taxon>
        <taxon>Oleiagrimonas</taxon>
    </lineage>
</organism>
<keyword evidence="4" id="KW-0732">Signal</keyword>
<evidence type="ECO:0000313" key="9">
    <source>
        <dbReference type="Proteomes" id="UP000560000"/>
    </source>
</evidence>
<dbReference type="Pfam" id="PF16754">
    <property type="entry name" value="Pesticin"/>
    <property type="match status" value="1"/>
</dbReference>
<dbReference type="InterPro" id="IPR031922">
    <property type="entry name" value="Pesticin_C"/>
</dbReference>
<keyword evidence="2" id="KW-0081">Bacteriolytic enzyme</keyword>
<dbReference type="AlphaFoldDB" id="A0A099D0Y2"/>
<feature type="domain" description="Pesticin C-terminal" evidence="5">
    <location>
        <begin position="101"/>
        <end position="281"/>
    </location>
</feature>
<accession>A0A099D0Y2</accession>
<feature type="compositionally biased region" description="Basic and acidic residues" evidence="3">
    <location>
        <begin position="291"/>
        <end position="304"/>
    </location>
</feature>
<keyword evidence="1" id="KW-0929">Antimicrobial</keyword>
<dbReference type="SUPFAM" id="SSF53955">
    <property type="entry name" value="Lysozyme-like"/>
    <property type="match status" value="1"/>
</dbReference>
<dbReference type="GO" id="GO:0031640">
    <property type="term" value="P:killing of cells of another organism"/>
    <property type="evidence" value="ECO:0007669"/>
    <property type="project" value="UniProtKB-KW"/>
</dbReference>
<dbReference type="STRING" id="1543381.LF63_0101690"/>
<evidence type="ECO:0000256" key="4">
    <source>
        <dbReference type="SAM" id="SignalP"/>
    </source>
</evidence>
<evidence type="ECO:0000313" key="8">
    <source>
        <dbReference type="Proteomes" id="UP000029708"/>
    </source>
</evidence>
<dbReference type="Proteomes" id="UP000029708">
    <property type="component" value="Unassembled WGS sequence"/>
</dbReference>
<dbReference type="OrthoDB" id="8808411at2"/>
<dbReference type="GO" id="GO:0003796">
    <property type="term" value="F:lysozyme activity"/>
    <property type="evidence" value="ECO:0007669"/>
    <property type="project" value="InterPro"/>
</dbReference>
<dbReference type="CDD" id="cd16902">
    <property type="entry name" value="pesticin_lyz"/>
    <property type="match status" value="1"/>
</dbReference>
<dbReference type="EMBL" id="JROI01000005">
    <property type="protein sequence ID" value="KGI78945.1"/>
    <property type="molecule type" value="Genomic_DNA"/>
</dbReference>
<evidence type="ECO:0000313" key="6">
    <source>
        <dbReference type="EMBL" id="KGI78945.1"/>
    </source>
</evidence>
<dbReference type="RefSeq" id="WP_043099196.1">
    <property type="nucleotide sequence ID" value="NZ_JACHET010000001.1"/>
</dbReference>
<feature type="region of interest" description="Disordered" evidence="3">
    <location>
        <begin position="291"/>
        <end position="336"/>
    </location>
</feature>
<evidence type="ECO:0000259" key="5">
    <source>
        <dbReference type="Pfam" id="PF16754"/>
    </source>
</evidence>
<feature type="compositionally biased region" description="Gly residues" evidence="3">
    <location>
        <begin position="326"/>
        <end position="336"/>
    </location>
</feature>
<dbReference type="EMBL" id="JACHET010000001">
    <property type="protein sequence ID" value="MBB6184549.1"/>
    <property type="molecule type" value="Genomic_DNA"/>
</dbReference>
<dbReference type="HOGENOM" id="CLU_825940_0_0_6"/>
<evidence type="ECO:0000256" key="3">
    <source>
        <dbReference type="SAM" id="MobiDB-lite"/>
    </source>
</evidence>
<proteinExistence type="predicted"/>
<sequence>MAALCMAVGVLLASATARAQSLPDYHAGATQQAVPNPFLTTPSNGSLPPCPHICLLVPDGESADDAIAQFEQQNHCQVTADDTGASDDAKKCTVKWRESEDFLRVSEGALVTKGYVPVYTHDVKKNGKIIHKKGDVIGASGVTISTGVDLGQQSESGTRSLIDRYIKDKGNPDKVDVDALMKKLHPYFGKKKQDALDALNKQSLTVTNSEARLLEQAFGYDTQRRVASQFDKNNTQNMTFQKLPEEAQTVIIDFAYQYGLSDSKGTVRTTFWNDVYAGDWQKLATWLKSKPDPYKSRRKREGDRLQSGIDDGNLPKSGDPCASTTGGTGGGSGSTP</sequence>
<keyword evidence="8" id="KW-1185">Reference proteome</keyword>
<reference evidence="7 9" key="2">
    <citation type="submission" date="2020-08" db="EMBL/GenBank/DDBJ databases">
        <title>Genomic Encyclopedia of Type Strains, Phase IV (KMG-IV): sequencing the most valuable type-strain genomes for metagenomic binning, comparative biology and taxonomic classification.</title>
        <authorList>
            <person name="Goeker M."/>
        </authorList>
    </citation>
    <scope>NUCLEOTIDE SEQUENCE [LARGE SCALE GENOMIC DNA]</scope>
    <source>
        <strain evidence="7 9">DSM 107085</strain>
    </source>
</reference>
<feature type="signal peptide" evidence="4">
    <location>
        <begin position="1"/>
        <end position="19"/>
    </location>
</feature>
<protein>
    <recommendedName>
        <fullName evidence="5">Pesticin C-terminal domain-containing protein</fullName>
    </recommendedName>
</protein>
<dbReference type="Proteomes" id="UP000560000">
    <property type="component" value="Unassembled WGS sequence"/>
</dbReference>
<dbReference type="Gene3D" id="1.10.530.40">
    <property type="match status" value="1"/>
</dbReference>
<reference evidence="6 8" key="1">
    <citation type="submission" date="2014-09" db="EMBL/GenBank/DDBJ databases">
        <title>Xanthomonadaceae 3.5X direct submission.</title>
        <authorList>
            <person name="Fang T."/>
            <person name="Wang H."/>
        </authorList>
    </citation>
    <scope>NUCLEOTIDE SEQUENCE [LARGE SCALE GENOMIC DNA]</scope>
    <source>
        <strain evidence="6 8">3.5X</strain>
    </source>
</reference>
<gene>
    <name evidence="7" type="ORF">HNQ86_001894</name>
    <name evidence="6" type="ORF">LF63_0101690</name>
</gene>
<evidence type="ECO:0000313" key="7">
    <source>
        <dbReference type="EMBL" id="MBB6184549.1"/>
    </source>
</evidence>
<dbReference type="InterPro" id="IPR023346">
    <property type="entry name" value="Lysozyme-like_dom_sf"/>
</dbReference>
<evidence type="ECO:0000256" key="2">
    <source>
        <dbReference type="ARBA" id="ARBA00022638"/>
    </source>
</evidence>
<comment type="caution">
    <text evidence="6">The sequence shown here is derived from an EMBL/GenBank/DDBJ whole genome shotgun (WGS) entry which is preliminary data.</text>
</comment>
<dbReference type="GO" id="GO:0042742">
    <property type="term" value="P:defense response to bacterium"/>
    <property type="evidence" value="ECO:0007669"/>
    <property type="project" value="UniProtKB-KW"/>
</dbReference>
<evidence type="ECO:0000256" key="1">
    <source>
        <dbReference type="ARBA" id="ARBA00022529"/>
    </source>
</evidence>
<dbReference type="InterPro" id="IPR023347">
    <property type="entry name" value="Lysozyme_dom_sf"/>
</dbReference>
<feature type="chain" id="PRO_5033216307" description="Pesticin C-terminal domain-containing protein" evidence="4">
    <location>
        <begin position="20"/>
        <end position="336"/>
    </location>
</feature>
<name>A0A099D0Y2_9GAMM</name>